<evidence type="ECO:0000256" key="4">
    <source>
        <dbReference type="ARBA" id="ARBA00022475"/>
    </source>
</evidence>
<dbReference type="Gene3D" id="1.10.3720.10">
    <property type="entry name" value="MetI-like"/>
    <property type="match status" value="1"/>
</dbReference>
<accession>A0ABN1JDN2</accession>
<evidence type="ECO:0000256" key="2">
    <source>
        <dbReference type="ARBA" id="ARBA00010072"/>
    </source>
</evidence>
<evidence type="ECO:0000256" key="8">
    <source>
        <dbReference type="ARBA" id="ARBA00023136"/>
    </source>
</evidence>
<dbReference type="PANTHER" id="PTHR30614:SF20">
    <property type="entry name" value="GLUTAMINE TRANSPORT SYSTEM PERMEASE PROTEIN GLNP"/>
    <property type="match status" value="1"/>
</dbReference>
<keyword evidence="3 9" id="KW-0813">Transport</keyword>
<dbReference type="PANTHER" id="PTHR30614">
    <property type="entry name" value="MEMBRANE COMPONENT OF AMINO ACID ABC TRANSPORTER"/>
    <property type="match status" value="1"/>
</dbReference>
<dbReference type="Pfam" id="PF00528">
    <property type="entry name" value="BPD_transp_1"/>
    <property type="match status" value="1"/>
</dbReference>
<dbReference type="Proteomes" id="UP001501510">
    <property type="component" value="Unassembled WGS sequence"/>
</dbReference>
<organism evidence="11 12">
    <name type="scientific">Clostridium oceanicum</name>
    <dbReference type="NCBI Taxonomy" id="1543"/>
    <lineage>
        <taxon>Bacteria</taxon>
        <taxon>Bacillati</taxon>
        <taxon>Bacillota</taxon>
        <taxon>Clostridia</taxon>
        <taxon>Eubacteriales</taxon>
        <taxon>Clostridiaceae</taxon>
        <taxon>Clostridium</taxon>
    </lineage>
</organism>
<feature type="transmembrane region" description="Helical" evidence="9">
    <location>
        <begin position="52"/>
        <end position="78"/>
    </location>
</feature>
<name>A0ABN1JDN2_9CLOT</name>
<reference evidence="11 12" key="1">
    <citation type="journal article" date="2019" name="Int. J. Syst. Evol. Microbiol.">
        <title>The Global Catalogue of Microorganisms (GCM) 10K type strain sequencing project: providing services to taxonomists for standard genome sequencing and annotation.</title>
        <authorList>
            <consortium name="The Broad Institute Genomics Platform"/>
            <consortium name="The Broad Institute Genome Sequencing Center for Infectious Disease"/>
            <person name="Wu L."/>
            <person name="Ma J."/>
        </authorList>
    </citation>
    <scope>NUCLEOTIDE SEQUENCE [LARGE SCALE GENOMIC DNA]</scope>
    <source>
        <strain evidence="11 12">JCM 1407</strain>
    </source>
</reference>
<dbReference type="NCBIfam" id="TIGR01726">
    <property type="entry name" value="HEQRo_perm_3TM"/>
    <property type="match status" value="1"/>
</dbReference>
<feature type="transmembrane region" description="Helical" evidence="9">
    <location>
        <begin position="12"/>
        <end position="40"/>
    </location>
</feature>
<comment type="caution">
    <text evidence="11">The sequence shown here is derived from an EMBL/GenBank/DDBJ whole genome shotgun (WGS) entry which is preliminary data.</text>
</comment>
<evidence type="ECO:0000256" key="5">
    <source>
        <dbReference type="ARBA" id="ARBA00022692"/>
    </source>
</evidence>
<evidence type="ECO:0000313" key="11">
    <source>
        <dbReference type="EMBL" id="GAA0736259.1"/>
    </source>
</evidence>
<feature type="domain" description="ABC transmembrane type-1" evidence="10">
    <location>
        <begin position="20"/>
        <end position="209"/>
    </location>
</feature>
<keyword evidence="6" id="KW-0029">Amino-acid transport</keyword>
<comment type="similarity">
    <text evidence="2">Belongs to the binding-protein-dependent transport system permease family. HisMQ subfamily.</text>
</comment>
<protein>
    <submittedName>
        <fullName evidence="11">Amino acid ABC transporter permease</fullName>
    </submittedName>
</protein>
<dbReference type="SUPFAM" id="SSF161098">
    <property type="entry name" value="MetI-like"/>
    <property type="match status" value="1"/>
</dbReference>
<feature type="transmembrane region" description="Helical" evidence="9">
    <location>
        <begin position="190"/>
        <end position="208"/>
    </location>
</feature>
<dbReference type="InterPro" id="IPR000515">
    <property type="entry name" value="MetI-like"/>
</dbReference>
<keyword evidence="4" id="KW-1003">Cell membrane</keyword>
<evidence type="ECO:0000256" key="6">
    <source>
        <dbReference type="ARBA" id="ARBA00022970"/>
    </source>
</evidence>
<evidence type="ECO:0000313" key="12">
    <source>
        <dbReference type="Proteomes" id="UP001501510"/>
    </source>
</evidence>
<dbReference type="InterPro" id="IPR010065">
    <property type="entry name" value="AA_ABC_transptr_permease_3TM"/>
</dbReference>
<dbReference type="CDD" id="cd06261">
    <property type="entry name" value="TM_PBP2"/>
    <property type="match status" value="1"/>
</dbReference>
<evidence type="ECO:0000256" key="7">
    <source>
        <dbReference type="ARBA" id="ARBA00022989"/>
    </source>
</evidence>
<evidence type="ECO:0000259" key="10">
    <source>
        <dbReference type="PROSITE" id="PS50928"/>
    </source>
</evidence>
<keyword evidence="12" id="KW-1185">Reference proteome</keyword>
<proteinExistence type="inferred from homology"/>
<dbReference type="RefSeq" id="WP_343759651.1">
    <property type="nucleotide sequence ID" value="NZ_BAAACG010000006.1"/>
</dbReference>
<dbReference type="InterPro" id="IPR035906">
    <property type="entry name" value="MetI-like_sf"/>
</dbReference>
<sequence length="218" mass="24402">MYSIDFKIIIDWIPQLLSGCFLTIWVSFLTFIFGSIIGIIVGTLRTSKIAKLLNYICVFYVEIFRGTPLLIQLFFIYFGLGQLGLKLEPIQAGLITFSLNTGAYVSEIVRSSISSIDKGQYEAAISVGMTHIQALRYVILPQALKISIPPLVNTVSAILKDSSLISVIAVVDLTRVGQQIYTTTFRPFEVFATIGFLYLVMNCIIAYFSRFLEKKVIL</sequence>
<gene>
    <name evidence="11" type="ORF">GCM10008906_11030</name>
</gene>
<keyword evidence="8 9" id="KW-0472">Membrane</keyword>
<comment type="subcellular location">
    <subcellularLocation>
        <location evidence="1 9">Cell membrane</location>
        <topology evidence="1 9">Multi-pass membrane protein</topology>
    </subcellularLocation>
</comment>
<keyword evidence="5 9" id="KW-0812">Transmembrane</keyword>
<evidence type="ECO:0000256" key="9">
    <source>
        <dbReference type="RuleBase" id="RU363032"/>
    </source>
</evidence>
<dbReference type="EMBL" id="BAAACG010000006">
    <property type="protein sequence ID" value="GAA0736259.1"/>
    <property type="molecule type" value="Genomic_DNA"/>
</dbReference>
<evidence type="ECO:0000256" key="1">
    <source>
        <dbReference type="ARBA" id="ARBA00004651"/>
    </source>
</evidence>
<keyword evidence="7 9" id="KW-1133">Transmembrane helix</keyword>
<dbReference type="InterPro" id="IPR043429">
    <property type="entry name" value="ArtM/GltK/GlnP/TcyL/YhdX-like"/>
</dbReference>
<dbReference type="PROSITE" id="PS50928">
    <property type="entry name" value="ABC_TM1"/>
    <property type="match status" value="1"/>
</dbReference>
<evidence type="ECO:0000256" key="3">
    <source>
        <dbReference type="ARBA" id="ARBA00022448"/>
    </source>
</evidence>